<dbReference type="Gene3D" id="3.40.50.1820">
    <property type="entry name" value="alpha/beta hydrolase"/>
    <property type="match status" value="1"/>
</dbReference>
<dbReference type="GO" id="GO:0005737">
    <property type="term" value="C:cytoplasm"/>
    <property type="evidence" value="ECO:0007669"/>
    <property type="project" value="TreeGrafter"/>
</dbReference>
<dbReference type="SUPFAM" id="SSF53474">
    <property type="entry name" value="alpha/beta-Hydrolases"/>
    <property type="match status" value="1"/>
</dbReference>
<reference evidence="3" key="1">
    <citation type="submission" date="2016-03" db="EMBL/GenBank/DDBJ databases">
        <title>Draft genome sequence of Rosellinia necatrix.</title>
        <authorList>
            <person name="Kanematsu S."/>
        </authorList>
    </citation>
    <scope>NUCLEOTIDE SEQUENCE [LARGE SCALE GENOMIC DNA]</scope>
    <source>
        <strain evidence="3">W97</strain>
    </source>
</reference>
<dbReference type="OMA" id="LHGHGTS"/>
<sequence>MTITDLAVPDILPIMKILCLHGRNQSARTFREQLDAVIKVIVPSGNPETRVSFDFIDAPIHCAEPTPDGQAAYKFFNTLVISEIHNAHKWLTQKLGTDGPYDGVIGFCEGAALVSSYLLYHQWYRHEQDLPFRFATFISGSISLAVLRDLGVLVPGAAERVVEETELRRQGDLGPLPSHVSLARRAVFNSDDCFGLNLNQVPLELKIKIPTVHVWGANDPSFPTSIHVTGLCDPYIRKIYTHGGGHEVPQGTEATQELGKLVLWCMQQAIWPGHLRTP</sequence>
<dbReference type="GO" id="GO:0019748">
    <property type="term" value="P:secondary metabolic process"/>
    <property type="evidence" value="ECO:0007669"/>
    <property type="project" value="TreeGrafter"/>
</dbReference>
<feature type="domain" description="Serine hydrolase" evidence="2">
    <location>
        <begin position="15"/>
        <end position="256"/>
    </location>
</feature>
<keyword evidence="4" id="KW-1185">Reference proteome</keyword>
<dbReference type="OrthoDB" id="2094269at2759"/>
<dbReference type="STRING" id="77044.A0A1S7UHX4"/>
<keyword evidence="1 3" id="KW-0378">Hydrolase</keyword>
<evidence type="ECO:0000313" key="4">
    <source>
        <dbReference type="Proteomes" id="UP000054516"/>
    </source>
</evidence>
<evidence type="ECO:0000313" key="3">
    <source>
        <dbReference type="EMBL" id="GAP82782.2"/>
    </source>
</evidence>
<evidence type="ECO:0000259" key="2">
    <source>
        <dbReference type="Pfam" id="PF03959"/>
    </source>
</evidence>
<dbReference type="AlphaFoldDB" id="A0A1S7UHX4"/>
<protein>
    <submittedName>
        <fullName evidence="3">Putative serine hydrolase</fullName>
    </submittedName>
</protein>
<dbReference type="EMBL" id="DF977446">
    <property type="protein sequence ID" value="GAP82782.2"/>
    <property type="molecule type" value="Genomic_DNA"/>
</dbReference>
<dbReference type="PANTHER" id="PTHR48070">
    <property type="entry name" value="ESTERASE OVCA2"/>
    <property type="match status" value="1"/>
</dbReference>
<organism evidence="3">
    <name type="scientific">Rosellinia necatrix</name>
    <name type="common">White root-rot fungus</name>
    <dbReference type="NCBI Taxonomy" id="77044"/>
    <lineage>
        <taxon>Eukaryota</taxon>
        <taxon>Fungi</taxon>
        <taxon>Dikarya</taxon>
        <taxon>Ascomycota</taxon>
        <taxon>Pezizomycotina</taxon>
        <taxon>Sordariomycetes</taxon>
        <taxon>Xylariomycetidae</taxon>
        <taxon>Xylariales</taxon>
        <taxon>Xylariaceae</taxon>
        <taxon>Rosellinia</taxon>
    </lineage>
</organism>
<dbReference type="GO" id="GO:0016787">
    <property type="term" value="F:hydrolase activity"/>
    <property type="evidence" value="ECO:0007669"/>
    <property type="project" value="UniProtKB-KW"/>
</dbReference>
<gene>
    <name evidence="3" type="ORF">SAMD00023353_0103160</name>
</gene>
<proteinExistence type="predicted"/>
<dbReference type="Pfam" id="PF03959">
    <property type="entry name" value="FSH1"/>
    <property type="match status" value="1"/>
</dbReference>
<dbReference type="Proteomes" id="UP000054516">
    <property type="component" value="Unassembled WGS sequence"/>
</dbReference>
<accession>A0A1S7UHX4</accession>
<dbReference type="InterPro" id="IPR050593">
    <property type="entry name" value="LovG"/>
</dbReference>
<dbReference type="GO" id="GO:0005634">
    <property type="term" value="C:nucleus"/>
    <property type="evidence" value="ECO:0007669"/>
    <property type="project" value="TreeGrafter"/>
</dbReference>
<name>A0A1S7UHX4_ROSNE</name>
<evidence type="ECO:0000256" key="1">
    <source>
        <dbReference type="ARBA" id="ARBA00022801"/>
    </source>
</evidence>
<dbReference type="PANTHER" id="PTHR48070:SF7">
    <property type="entry name" value="SERINE HYDROLASE FSH DOMAIN-CONTAINING PROTEIN-RELATED"/>
    <property type="match status" value="1"/>
</dbReference>
<dbReference type="InterPro" id="IPR005645">
    <property type="entry name" value="FSH-like_dom"/>
</dbReference>
<dbReference type="InterPro" id="IPR029058">
    <property type="entry name" value="AB_hydrolase_fold"/>
</dbReference>